<evidence type="ECO:0000313" key="3">
    <source>
        <dbReference type="Proteomes" id="UP001176806"/>
    </source>
</evidence>
<evidence type="ECO:0000313" key="2">
    <source>
        <dbReference type="EMBL" id="MDO5975797.1"/>
    </source>
</evidence>
<keyword evidence="3" id="KW-1185">Reference proteome</keyword>
<dbReference type="Proteomes" id="UP001176806">
    <property type="component" value="Unassembled WGS sequence"/>
</dbReference>
<comment type="caution">
    <text evidence="2">The sequence shown here is derived from an EMBL/GenBank/DDBJ whole genome shotgun (WGS) entry which is preliminary data.</text>
</comment>
<keyword evidence="1" id="KW-0812">Transmembrane</keyword>
<accession>A0ABT8WRH5</accession>
<keyword evidence="1" id="KW-0472">Membrane</keyword>
<feature type="transmembrane region" description="Helical" evidence="1">
    <location>
        <begin position="7"/>
        <end position="27"/>
    </location>
</feature>
<gene>
    <name evidence="2" type="ORF">Q4Q40_16500</name>
</gene>
<keyword evidence="1" id="KW-1133">Transmembrane helix</keyword>
<protein>
    <submittedName>
        <fullName evidence="2">Uncharacterized protein</fullName>
    </submittedName>
</protein>
<dbReference type="EMBL" id="JAUOEL010000006">
    <property type="protein sequence ID" value="MDO5975797.1"/>
    <property type="molecule type" value="Genomic_DNA"/>
</dbReference>
<reference evidence="2" key="1">
    <citation type="submission" date="2023-07" db="EMBL/GenBank/DDBJ databases">
        <title>Two novel species in the genus Flavivirga.</title>
        <authorList>
            <person name="Kwon K."/>
        </authorList>
    </citation>
    <scope>NUCLEOTIDE SEQUENCE</scope>
    <source>
        <strain evidence="2">KACC 14158</strain>
    </source>
</reference>
<dbReference type="RefSeq" id="WP_303303031.1">
    <property type="nucleotide sequence ID" value="NZ_BAABDA010000046.1"/>
</dbReference>
<name>A0ABT8WRH5_9FLAO</name>
<evidence type="ECO:0000256" key="1">
    <source>
        <dbReference type="SAM" id="Phobius"/>
    </source>
</evidence>
<organism evidence="2 3">
    <name type="scientific">Flavivirga jejuensis</name>
    <dbReference type="NCBI Taxonomy" id="870487"/>
    <lineage>
        <taxon>Bacteria</taxon>
        <taxon>Pseudomonadati</taxon>
        <taxon>Bacteroidota</taxon>
        <taxon>Flavobacteriia</taxon>
        <taxon>Flavobacteriales</taxon>
        <taxon>Flavobacteriaceae</taxon>
        <taxon>Flavivirga</taxon>
    </lineage>
</organism>
<proteinExistence type="predicted"/>
<sequence length="302" mass="35004">MKLVFKIILSSFICLAIITFILIKFGGQVDSFYNKFTTPKVSSMIIGDSRALTGIRPTVINEKLSGQGFELPMLNYSFTIAQAPIGPLYRKSILKKLKPDTKNGLFILSISPLMLLSDRSHDNYKNEFIEADLSPHNMDFVDMNPNYEYLIKNYNSFHFKAIFRENLISQKNGWLQDNNLPKTKEDYEKRRDWWINSYSNFDKRYAFSEYRLASLDTLIKTLKKYGEVHLARLPVDPIFLPLEEKMCPGFDKLVDSLSNMNDIKYYNYKNTSDTYKTLDGAHLSKLYSGKFTESLCDSILKN</sequence>